<organism evidence="1 2">
    <name type="scientific">Araneus ventricosus</name>
    <name type="common">Orbweaver spider</name>
    <name type="synonym">Epeira ventricosa</name>
    <dbReference type="NCBI Taxonomy" id="182803"/>
    <lineage>
        <taxon>Eukaryota</taxon>
        <taxon>Metazoa</taxon>
        <taxon>Ecdysozoa</taxon>
        <taxon>Arthropoda</taxon>
        <taxon>Chelicerata</taxon>
        <taxon>Arachnida</taxon>
        <taxon>Araneae</taxon>
        <taxon>Araneomorphae</taxon>
        <taxon>Entelegynae</taxon>
        <taxon>Araneoidea</taxon>
        <taxon>Araneidae</taxon>
        <taxon>Araneus</taxon>
    </lineage>
</organism>
<protein>
    <submittedName>
        <fullName evidence="1">Uncharacterized protein</fullName>
    </submittedName>
</protein>
<reference evidence="1 2" key="1">
    <citation type="journal article" date="2019" name="Sci. Rep.">
        <title>Orb-weaving spider Araneus ventricosus genome elucidates the spidroin gene catalogue.</title>
        <authorList>
            <person name="Kono N."/>
            <person name="Nakamura H."/>
            <person name="Ohtoshi R."/>
            <person name="Moran D.A.P."/>
            <person name="Shinohara A."/>
            <person name="Yoshida Y."/>
            <person name="Fujiwara M."/>
            <person name="Mori M."/>
            <person name="Tomita M."/>
            <person name="Arakawa K."/>
        </authorList>
    </citation>
    <scope>NUCLEOTIDE SEQUENCE [LARGE SCALE GENOMIC DNA]</scope>
</reference>
<gene>
    <name evidence="1" type="ORF">AVEN_240625_1</name>
</gene>
<dbReference type="AlphaFoldDB" id="A0A4Y2D5V1"/>
<keyword evidence="2" id="KW-1185">Reference proteome</keyword>
<accession>A0A4Y2D5V1</accession>
<evidence type="ECO:0000313" key="2">
    <source>
        <dbReference type="Proteomes" id="UP000499080"/>
    </source>
</evidence>
<proteinExistence type="predicted"/>
<evidence type="ECO:0000313" key="1">
    <source>
        <dbReference type="EMBL" id="GBM11477.1"/>
    </source>
</evidence>
<comment type="caution">
    <text evidence="1">The sequence shown here is derived from an EMBL/GenBank/DDBJ whole genome shotgun (WGS) entry which is preliminary data.</text>
</comment>
<dbReference type="EMBL" id="BGPR01000300">
    <property type="protein sequence ID" value="GBM11477.1"/>
    <property type="molecule type" value="Genomic_DNA"/>
</dbReference>
<dbReference type="Proteomes" id="UP000499080">
    <property type="component" value="Unassembled WGS sequence"/>
</dbReference>
<sequence length="140" mass="15481">MDGLHATGVGPVSCPGGGFGVTGIKFQRCSLCRSVQSLYIWNSHPPIRHHEYGNEKPPDKLAGSRFPGGHNNDVGFSYHHSDDVCNSPPAGGDGPWPMMAIKTPPLVCDCCSDDYHSFYPECQDRTWVIRLLMVVYMDRK</sequence>
<name>A0A4Y2D5V1_ARAVE</name>